<keyword evidence="1" id="KW-1133">Transmembrane helix</keyword>
<dbReference type="Proteomes" id="UP000282574">
    <property type="component" value="Unassembled WGS sequence"/>
</dbReference>
<keyword evidence="1" id="KW-0812">Transmembrane</keyword>
<reference evidence="2 3" key="1">
    <citation type="journal article" date="2019" name="Genome Biol. Evol.">
        <title>Day and night: Metabolic profiles and evolutionary relationships of six axenic non-marine cyanobacteria.</title>
        <authorList>
            <person name="Will S.E."/>
            <person name="Henke P."/>
            <person name="Boedeker C."/>
            <person name="Huang S."/>
            <person name="Brinkmann H."/>
            <person name="Rohde M."/>
            <person name="Jarek M."/>
            <person name="Friedl T."/>
            <person name="Seufert S."/>
            <person name="Schumacher M."/>
            <person name="Overmann J."/>
            <person name="Neumann-Schaal M."/>
            <person name="Petersen J."/>
        </authorList>
    </citation>
    <scope>NUCLEOTIDE SEQUENCE [LARGE SCALE GENOMIC DNA]</scope>
    <source>
        <strain evidence="2 3">SAG 39.79</strain>
    </source>
</reference>
<organism evidence="2 3">
    <name type="scientific">Chroococcidiopsis cubana SAG 39.79</name>
    <dbReference type="NCBI Taxonomy" id="388085"/>
    <lineage>
        <taxon>Bacteria</taxon>
        <taxon>Bacillati</taxon>
        <taxon>Cyanobacteriota</taxon>
        <taxon>Cyanophyceae</taxon>
        <taxon>Chroococcidiopsidales</taxon>
        <taxon>Chroococcidiopsidaceae</taxon>
        <taxon>Chroococcidiopsis</taxon>
    </lineage>
</organism>
<evidence type="ECO:0000313" key="2">
    <source>
        <dbReference type="EMBL" id="RUT13762.1"/>
    </source>
</evidence>
<feature type="transmembrane region" description="Helical" evidence="1">
    <location>
        <begin position="26"/>
        <end position="44"/>
    </location>
</feature>
<keyword evidence="1" id="KW-0472">Membrane</keyword>
<dbReference type="InterPro" id="IPR017853">
    <property type="entry name" value="GH"/>
</dbReference>
<dbReference type="PANTHER" id="PTHR12631:SF10">
    <property type="entry name" value="BETA-XYLOSIDASE-LIKE PROTEIN-RELATED"/>
    <property type="match status" value="1"/>
</dbReference>
<dbReference type="AlphaFoldDB" id="A0AB37UQX4"/>
<dbReference type="Gene3D" id="3.20.20.80">
    <property type="entry name" value="Glycosidases"/>
    <property type="match status" value="1"/>
</dbReference>
<dbReference type="RefSeq" id="WP_106167429.1">
    <property type="nucleotide sequence ID" value="NZ_JAVKZF010000001.1"/>
</dbReference>
<dbReference type="EMBL" id="RSCK01000005">
    <property type="protein sequence ID" value="RUT13762.1"/>
    <property type="molecule type" value="Genomic_DNA"/>
</dbReference>
<accession>A0AB37UQX4</accession>
<comment type="caution">
    <text evidence="2">The sequence shown here is derived from an EMBL/GenBank/DDBJ whole genome shotgun (WGS) entry which is preliminary data.</text>
</comment>
<evidence type="ECO:0008006" key="4">
    <source>
        <dbReference type="Google" id="ProtNLM"/>
    </source>
</evidence>
<evidence type="ECO:0000256" key="1">
    <source>
        <dbReference type="SAM" id="Phobius"/>
    </source>
</evidence>
<evidence type="ECO:0000313" key="3">
    <source>
        <dbReference type="Proteomes" id="UP000282574"/>
    </source>
</evidence>
<dbReference type="SUPFAM" id="SSF51445">
    <property type="entry name" value="(Trans)glycosidases"/>
    <property type="match status" value="1"/>
</dbReference>
<dbReference type="GO" id="GO:0004553">
    <property type="term" value="F:hydrolase activity, hydrolyzing O-glycosyl compounds"/>
    <property type="evidence" value="ECO:0007669"/>
    <property type="project" value="TreeGrafter"/>
</dbReference>
<dbReference type="PANTHER" id="PTHR12631">
    <property type="entry name" value="ALPHA-L-IDURONIDASE"/>
    <property type="match status" value="1"/>
</dbReference>
<dbReference type="InterPro" id="IPR051923">
    <property type="entry name" value="Glycosyl_Hydrolase_39"/>
</dbReference>
<protein>
    <recommendedName>
        <fullName evidence="4">Asl1-like glycosyl hydrolase catalytic domain-containing protein</fullName>
    </recommendedName>
</protein>
<sequence>MHIPDLYRVTIGRLVAAVHPKKHPKLLFFCCAFILSAILPFSFACADLKTDVPQRGGGNVIFGVNDGTGYDDSQKFSQMVSGRISALGLTAVRTGADKMKCEREGEPCDFSRRDVVIQEHLAKGLALHMVIAFRWELDVAGYEPIQWTKNYAWKCGQVAHHWKDTVRYYIVDNEPDIRGRDAKRGPETPATVVRMQKACYEAIKRVDPGILVESAPATRPNTEYNRALLKAGIGKYADLIGTHMYGGQLREDAIATLRKWMAEFGVNKPVAISECGSDPNWFNPGGSDGEWKGQHGREARALWLRDMAAYARRQKLHNVLFFSMFSIHGDWEMDKDRAALAALKDIGHGRF</sequence>
<keyword evidence="3" id="KW-1185">Reference proteome</keyword>
<name>A0AB37UQX4_9CYAN</name>
<proteinExistence type="predicted"/>
<gene>
    <name evidence="2" type="ORF">DSM107010_10370</name>
</gene>